<dbReference type="InterPro" id="IPR036259">
    <property type="entry name" value="MFS_trans_sf"/>
</dbReference>
<keyword evidence="1" id="KW-0472">Membrane</keyword>
<accession>A0A0N4TWL3</accession>
<dbReference type="GO" id="GO:0022857">
    <property type="term" value="F:transmembrane transporter activity"/>
    <property type="evidence" value="ECO:0007669"/>
    <property type="project" value="InterPro"/>
</dbReference>
<feature type="transmembrane region" description="Helical" evidence="1">
    <location>
        <begin position="247"/>
        <end position="266"/>
    </location>
</feature>
<gene>
    <name evidence="2" type="ORF">BPAG_LOCUS13255</name>
</gene>
<name>A0A0N4TWL3_BRUPA</name>
<feature type="transmembrane region" description="Helical" evidence="1">
    <location>
        <begin position="278"/>
        <end position="303"/>
    </location>
</feature>
<keyword evidence="1" id="KW-1133">Transmembrane helix</keyword>
<feature type="transmembrane region" description="Helical" evidence="1">
    <location>
        <begin position="507"/>
        <end position="525"/>
    </location>
</feature>
<evidence type="ECO:0000256" key="1">
    <source>
        <dbReference type="SAM" id="Phobius"/>
    </source>
</evidence>
<dbReference type="EMBL" id="UZAD01013370">
    <property type="protein sequence ID" value="VDN94440.1"/>
    <property type="molecule type" value="Genomic_DNA"/>
</dbReference>
<dbReference type="Gene3D" id="1.20.1250.20">
    <property type="entry name" value="MFS general substrate transporter like domains"/>
    <property type="match status" value="1"/>
</dbReference>
<dbReference type="SUPFAM" id="SSF103473">
    <property type="entry name" value="MFS general substrate transporter"/>
    <property type="match status" value="1"/>
</dbReference>
<feature type="transmembrane region" description="Helical" evidence="1">
    <location>
        <begin position="441"/>
        <end position="463"/>
    </location>
</feature>
<feature type="transmembrane region" description="Helical" evidence="1">
    <location>
        <begin position="406"/>
        <end position="434"/>
    </location>
</feature>
<reference evidence="2 3" key="2">
    <citation type="submission" date="2018-11" db="EMBL/GenBank/DDBJ databases">
        <authorList>
            <consortium name="Pathogen Informatics"/>
        </authorList>
    </citation>
    <scope>NUCLEOTIDE SEQUENCE [LARGE SCALE GENOMIC DNA]</scope>
</reference>
<keyword evidence="3" id="KW-1185">Reference proteome</keyword>
<feature type="transmembrane region" description="Helical" evidence="1">
    <location>
        <begin position="309"/>
        <end position="335"/>
    </location>
</feature>
<dbReference type="CDD" id="cd06174">
    <property type="entry name" value="MFS"/>
    <property type="match status" value="1"/>
</dbReference>
<dbReference type="AlphaFoldDB" id="A0A0N4TWL3"/>
<sequence>MIANVFQRMLKSPQLTCCCFVNNIRYVVLILLIACLSILFANIILYSIAVIYDDYQNTQLWRQVHLTELTSTGKKRFLRSVVNNDSLENSDIKSRHLMEILERVNFNFSETVESYGTSNVTILAHGNLFSDTNVNDEKTTSLRPIGADLSIFRKQEGSEQLTYKNGLQLDKDRQWDDNLKDGNGKSRQQIEMLATSSSKKFDTIIESIAHRTPEKRMQHFLIWTAPGIGMFCGSFSISWFLRSFGGRRFFAFMMMVSAAATALLVVTPQIKYGQYLTVCMRFIQGLVFASVYPMIGLVIANWGTLKQQFLFLVCCTSFIQLAPLISWPISSFIFAHDCRAPFLIHAALTCLLAFVWLVIFREKPQYHSSVNGLELNKIVAGKIKAEHNRIMAENPCRPLIMSFPVWAIWIAACGYFLVVSVAVQFLPLYCLLIIRETRTDIALLAAIPFLFMFIMTELHWLWYRLAKHFSERVSILTFNTISFVICSLIFIFLAIFPPGGIFHDSVVAAFTFILCILTLSLYGFYRSAILVGRFFGQFIISYIRFFTGFAFFFTAAAVVFFVEEYSADEWRVIFLMLAALLLISAAVFGIFGSALPEEWSKDSWDPSAARPMITFDQIDYHADECGVLEMRILR</sequence>
<feature type="transmembrane region" description="Helical" evidence="1">
    <location>
        <begin position="574"/>
        <end position="595"/>
    </location>
</feature>
<evidence type="ECO:0000313" key="3">
    <source>
        <dbReference type="Proteomes" id="UP000278627"/>
    </source>
</evidence>
<feature type="transmembrane region" description="Helical" evidence="1">
    <location>
        <begin position="342"/>
        <end position="360"/>
    </location>
</feature>
<dbReference type="STRING" id="6280.A0A0N4TWL3"/>
<organism evidence="4">
    <name type="scientific">Brugia pahangi</name>
    <name type="common">Filarial nematode worm</name>
    <dbReference type="NCBI Taxonomy" id="6280"/>
    <lineage>
        <taxon>Eukaryota</taxon>
        <taxon>Metazoa</taxon>
        <taxon>Ecdysozoa</taxon>
        <taxon>Nematoda</taxon>
        <taxon>Chromadorea</taxon>
        <taxon>Rhabditida</taxon>
        <taxon>Spirurina</taxon>
        <taxon>Spiruromorpha</taxon>
        <taxon>Filarioidea</taxon>
        <taxon>Onchocercidae</taxon>
        <taxon>Brugia</taxon>
    </lineage>
</organism>
<dbReference type="PANTHER" id="PTHR45757:SF7">
    <property type="entry name" value="MFS DOMAIN-CONTAINING PROTEIN"/>
    <property type="match status" value="1"/>
</dbReference>
<feature type="transmembrane region" description="Helical" evidence="1">
    <location>
        <begin position="537"/>
        <end position="562"/>
    </location>
</feature>
<dbReference type="PANTHER" id="PTHR45757">
    <property type="entry name" value="PROTEIN CBG23364-RELATED"/>
    <property type="match status" value="1"/>
</dbReference>
<reference evidence="4" key="1">
    <citation type="submission" date="2017-02" db="UniProtKB">
        <authorList>
            <consortium name="WormBaseParasite"/>
        </authorList>
    </citation>
    <scope>IDENTIFICATION</scope>
</reference>
<dbReference type="Proteomes" id="UP000278627">
    <property type="component" value="Unassembled WGS sequence"/>
</dbReference>
<protein>
    <submittedName>
        <fullName evidence="4">MFS domain-containing protein</fullName>
    </submittedName>
</protein>
<keyword evidence="1" id="KW-0812">Transmembrane</keyword>
<dbReference type="GO" id="GO:0016020">
    <property type="term" value="C:membrane"/>
    <property type="evidence" value="ECO:0007669"/>
    <property type="project" value="TreeGrafter"/>
</dbReference>
<evidence type="ECO:0000313" key="4">
    <source>
        <dbReference type="WBParaSite" id="BPAG_0001332701-mRNA-1"/>
    </source>
</evidence>
<feature type="transmembrane region" description="Helical" evidence="1">
    <location>
        <begin position="475"/>
        <end position="495"/>
    </location>
</feature>
<dbReference type="WBParaSite" id="BPAG_0001332701-mRNA-1">
    <property type="protein sequence ID" value="BPAG_0001332701-mRNA-1"/>
    <property type="gene ID" value="BPAG_0001332701"/>
</dbReference>
<evidence type="ECO:0000313" key="2">
    <source>
        <dbReference type="EMBL" id="VDN94440.1"/>
    </source>
</evidence>
<feature type="transmembrane region" description="Helical" evidence="1">
    <location>
        <begin position="26"/>
        <end position="52"/>
    </location>
</feature>
<dbReference type="InterPro" id="IPR011701">
    <property type="entry name" value="MFS"/>
</dbReference>
<feature type="transmembrane region" description="Helical" evidence="1">
    <location>
        <begin position="220"/>
        <end position="241"/>
    </location>
</feature>
<proteinExistence type="predicted"/>
<dbReference type="Pfam" id="PF07690">
    <property type="entry name" value="MFS_1"/>
    <property type="match status" value="1"/>
</dbReference>